<feature type="domain" description="C2H2-type" evidence="3">
    <location>
        <begin position="599"/>
        <end position="621"/>
    </location>
</feature>
<feature type="compositionally biased region" description="Acidic residues" evidence="2">
    <location>
        <begin position="96"/>
        <end position="111"/>
    </location>
</feature>
<feature type="region of interest" description="Disordered" evidence="2">
    <location>
        <begin position="481"/>
        <end position="509"/>
    </location>
</feature>
<feature type="compositionally biased region" description="Polar residues" evidence="2">
    <location>
        <begin position="399"/>
        <end position="409"/>
    </location>
</feature>
<feature type="compositionally biased region" description="Polar residues" evidence="2">
    <location>
        <begin position="380"/>
        <end position="389"/>
    </location>
</feature>
<reference evidence="4 5" key="1">
    <citation type="journal article" date="2021" name="Elife">
        <title>Chloroplast acquisition without the gene transfer in kleptoplastic sea slugs, Plakobranchus ocellatus.</title>
        <authorList>
            <person name="Maeda T."/>
            <person name="Takahashi S."/>
            <person name="Yoshida T."/>
            <person name="Shimamura S."/>
            <person name="Takaki Y."/>
            <person name="Nagai Y."/>
            <person name="Toyoda A."/>
            <person name="Suzuki Y."/>
            <person name="Arimoto A."/>
            <person name="Ishii H."/>
            <person name="Satoh N."/>
            <person name="Nishiyama T."/>
            <person name="Hasebe M."/>
            <person name="Maruyama T."/>
            <person name="Minagawa J."/>
            <person name="Obokata J."/>
            <person name="Shigenobu S."/>
        </authorList>
    </citation>
    <scope>NUCLEOTIDE SEQUENCE [LARGE SCALE GENOMIC DNA]</scope>
</reference>
<feature type="region of interest" description="Disordered" evidence="2">
    <location>
        <begin position="1063"/>
        <end position="1083"/>
    </location>
</feature>
<feature type="region of interest" description="Disordered" evidence="2">
    <location>
        <begin position="1"/>
        <end position="292"/>
    </location>
</feature>
<feature type="region of interest" description="Disordered" evidence="2">
    <location>
        <begin position="304"/>
        <end position="425"/>
    </location>
</feature>
<feature type="compositionally biased region" description="Acidic residues" evidence="2">
    <location>
        <begin position="1236"/>
        <end position="1246"/>
    </location>
</feature>
<evidence type="ECO:0000256" key="1">
    <source>
        <dbReference type="PROSITE-ProRule" id="PRU00042"/>
    </source>
</evidence>
<feature type="compositionally biased region" description="Polar residues" evidence="2">
    <location>
        <begin position="1063"/>
        <end position="1078"/>
    </location>
</feature>
<feature type="compositionally biased region" description="Basic and acidic residues" evidence="2">
    <location>
        <begin position="144"/>
        <end position="156"/>
    </location>
</feature>
<feature type="compositionally biased region" description="Polar residues" evidence="2">
    <location>
        <begin position="1366"/>
        <end position="1380"/>
    </location>
</feature>
<feature type="region of interest" description="Disordered" evidence="2">
    <location>
        <begin position="1235"/>
        <end position="1260"/>
    </location>
</feature>
<feature type="compositionally biased region" description="Basic and acidic residues" evidence="2">
    <location>
        <begin position="494"/>
        <end position="504"/>
    </location>
</feature>
<feature type="region of interest" description="Disordered" evidence="2">
    <location>
        <begin position="1150"/>
        <end position="1173"/>
    </location>
</feature>
<keyword evidence="5" id="KW-1185">Reference proteome</keyword>
<keyword evidence="1" id="KW-0479">Metal-binding</keyword>
<dbReference type="GO" id="GO:0008270">
    <property type="term" value="F:zinc ion binding"/>
    <property type="evidence" value="ECO:0007669"/>
    <property type="project" value="UniProtKB-KW"/>
</dbReference>
<feature type="compositionally biased region" description="Basic and acidic residues" evidence="2">
    <location>
        <begin position="112"/>
        <end position="129"/>
    </location>
</feature>
<dbReference type="Proteomes" id="UP000762676">
    <property type="component" value="Unassembled WGS sequence"/>
</dbReference>
<feature type="region of interest" description="Disordered" evidence="2">
    <location>
        <begin position="800"/>
        <end position="830"/>
    </location>
</feature>
<comment type="caution">
    <text evidence="4">The sequence shown here is derived from an EMBL/GenBank/DDBJ whole genome shotgun (WGS) entry which is preliminary data.</text>
</comment>
<name>A0AAV4I4H2_9GAST</name>
<gene>
    <name evidence="4" type="ORF">ElyMa_002936000</name>
</gene>
<feature type="compositionally biased region" description="Polar residues" evidence="2">
    <location>
        <begin position="1158"/>
        <end position="1173"/>
    </location>
</feature>
<feature type="region of interest" description="Disordered" evidence="2">
    <location>
        <begin position="1441"/>
        <end position="1460"/>
    </location>
</feature>
<feature type="compositionally biased region" description="Basic and acidic residues" evidence="2">
    <location>
        <begin position="307"/>
        <end position="318"/>
    </location>
</feature>
<organism evidence="4 5">
    <name type="scientific">Elysia marginata</name>
    <dbReference type="NCBI Taxonomy" id="1093978"/>
    <lineage>
        <taxon>Eukaryota</taxon>
        <taxon>Metazoa</taxon>
        <taxon>Spiralia</taxon>
        <taxon>Lophotrochozoa</taxon>
        <taxon>Mollusca</taxon>
        <taxon>Gastropoda</taxon>
        <taxon>Heterobranchia</taxon>
        <taxon>Euthyneura</taxon>
        <taxon>Panpulmonata</taxon>
        <taxon>Sacoglossa</taxon>
        <taxon>Placobranchoidea</taxon>
        <taxon>Plakobranchidae</taxon>
        <taxon>Elysia</taxon>
    </lineage>
</organism>
<evidence type="ECO:0000256" key="2">
    <source>
        <dbReference type="SAM" id="MobiDB-lite"/>
    </source>
</evidence>
<feature type="compositionally biased region" description="Basic and acidic residues" evidence="2">
    <location>
        <begin position="346"/>
        <end position="360"/>
    </location>
</feature>
<dbReference type="PROSITE" id="PS00028">
    <property type="entry name" value="ZINC_FINGER_C2H2_1"/>
    <property type="match status" value="1"/>
</dbReference>
<evidence type="ECO:0000313" key="5">
    <source>
        <dbReference type="Proteomes" id="UP000762676"/>
    </source>
</evidence>
<sequence>MAEESSSLPLEVKDLDQDVKVGSNDKDPEKAMGDLKPNAHDVEDKKAFRQGGEDDIAENVADKEDDSLEHVPDNEDDSLGLKAGNEDDTLEHVAGDEDGSPEPVAGDEDDNLEHVADNEADSLGHKAGDEDGIPETVAGDEYGSLEHEADNEDNRPEPVAGDEDSRPEPVPDNEDDSLEPVVDNEDGSLEPVAGDEDDSLEPVFDNEDGSLEPVAGDEDDSPEPVADNEDDIPEPVAGDEQVSQADSSTNLDKQKEEEKPAGSGQTDDFGTSELEEAAVQDEIGTSEHGANIVLSVTTVVGNSFMGESKDEPHSDKAWCKGGEGTQESSRCATALATAEQNQPEVDNEKGELDLEKDKQDNGLSSKRPVLTENNKVCYGSTKSNGSTEINGEPGDNILTGKQATENLELNGTVEADATDASKDIEQQNLCDLDDQQLSLARSKSDETDEAEVSVVLLETDETVKNCEETKGVDADDTLVKKGRNCGDGSLSETDASHDKSESSGEKAINAEPGVGVEDGVIHVVTSDEEEMDQSPHTNSIIITKDDQDGIHCSVHFSDFQSSLKKQLDNEAVGPLPTARESTRSMNALEDKEQCYGDGTFCVECGKVFSLQAYFSEHISIHFSGTLSALGQCALCGLVFTNTFVRSEHLASAQIRMEAAMKILNRNGLIHKKKQWSAKGKIITVEPDDNKASSPSEINTSPAPGTEGTPISPAPSQGSDNQNSPDLKLPDGAKRKRKAPEKFVSDPSPTFKRRRSLSRTGSSNNNDRRQGLDKEVEAYLLGLMKEGLTVDPAALGVSPPLPSRTAPVKSTKTSASRVSASKNSTHVNMNGGMRVTLGNTGLGSLGHTTGGIFSWSGQRDREGTSVATVQQPQSVLRNSISSKAQHVPFNQNVCFVPGNSLGNQPRFSSFLNTSHVPKHVVSLLPNNNNKVPIKPPHAASFQKTPVLLPKSMFSPAPSQQIGNKRELSTKAHFILRTTTATSPRIQDHRIERLRRRRVSRKDSQGCKRVRNVRVKLKRLVMPSVPKGEWPVWRLNPSSLHRQTPGNMYNSNTNQRHQRNIALSSPTQNMLPRGTQNKVPSPNVGARSVEAAVPVVKLNKISSFPTVQLKNKTSLSPGFSRPPAVLSVNSSAANRTKVQSRNEVEAMLQSFANPRPAPPTSNVRTNRPLSSSPGMLSPTNFVNSFAHRGLSQKERLAKPIPPIIAAARPVRPVLAPKVPMGVPTNLPGRLSTSNEIIVIDDDDDDDGDEDKKSAQRSQNMNPSILKTLNRVQRAAVTKSTVEVREIASTEPSVIVDMSGASVNFDDQSQKGRPVMSTITPDKKVDKEADKNEDVSFKEGEEVLGWKVCVTESPDDSEDECQKEDIEAVSSNELITSLENSNADTKDSNSKDTCVLGKKNLELTSNMVKKTENGSNEPNHDVVKKTEDAALVSESPVEEAATVTVQQTKAPLSPHSASQVHRNLSQSEGVVIPAHLEDSSNIQDIFSEIEKTCREMQENSVEDSSEGNQLGGKNIEN</sequence>
<feature type="compositionally biased region" description="Polar residues" evidence="2">
    <location>
        <begin position="807"/>
        <end position="827"/>
    </location>
</feature>
<evidence type="ECO:0000259" key="3">
    <source>
        <dbReference type="PROSITE" id="PS50157"/>
    </source>
</evidence>
<protein>
    <submittedName>
        <fullName evidence="4">Replicase polyprotein 1ab</fullName>
    </submittedName>
</protein>
<feature type="compositionally biased region" description="Basic and acidic residues" evidence="2">
    <location>
        <begin position="11"/>
        <end position="47"/>
    </location>
</feature>
<proteinExistence type="predicted"/>
<feature type="compositionally biased region" description="Polar residues" evidence="2">
    <location>
        <begin position="713"/>
        <end position="724"/>
    </location>
</feature>
<dbReference type="InterPro" id="IPR013087">
    <property type="entry name" value="Znf_C2H2_type"/>
</dbReference>
<evidence type="ECO:0000313" key="4">
    <source>
        <dbReference type="EMBL" id="GFS05354.1"/>
    </source>
</evidence>
<keyword evidence="1" id="KW-0862">Zinc</keyword>
<feature type="region of interest" description="Disordered" evidence="2">
    <location>
        <begin position="1364"/>
        <end position="1390"/>
    </location>
</feature>
<feature type="compositionally biased region" description="Polar residues" evidence="2">
    <location>
        <begin position="241"/>
        <end position="251"/>
    </location>
</feature>
<dbReference type="EMBL" id="BMAT01006061">
    <property type="protein sequence ID" value="GFS05354.1"/>
    <property type="molecule type" value="Genomic_DNA"/>
</dbReference>
<feature type="compositionally biased region" description="Polar residues" evidence="2">
    <location>
        <begin position="691"/>
        <end position="702"/>
    </location>
</feature>
<feature type="compositionally biased region" description="Acidic residues" evidence="2">
    <location>
        <begin position="53"/>
        <end position="67"/>
    </location>
</feature>
<dbReference type="PROSITE" id="PS50157">
    <property type="entry name" value="ZINC_FINGER_C2H2_2"/>
    <property type="match status" value="1"/>
</dbReference>
<accession>A0AAV4I4H2</accession>
<feature type="compositionally biased region" description="Acidic residues" evidence="2">
    <location>
        <begin position="171"/>
        <end position="233"/>
    </location>
</feature>
<keyword evidence="1" id="KW-0863">Zinc-finger</keyword>
<feature type="region of interest" description="Disordered" evidence="2">
    <location>
        <begin position="1491"/>
        <end position="1514"/>
    </location>
</feature>
<feature type="region of interest" description="Disordered" evidence="2">
    <location>
        <begin position="684"/>
        <end position="770"/>
    </location>
</feature>